<dbReference type="SMART" id="SM00988">
    <property type="entry name" value="UreE_N"/>
    <property type="match status" value="1"/>
</dbReference>
<evidence type="ECO:0000256" key="4">
    <source>
        <dbReference type="ARBA" id="ARBA00023186"/>
    </source>
</evidence>
<reference evidence="9" key="1">
    <citation type="submission" date="2016-10" db="EMBL/GenBank/DDBJ databases">
        <authorList>
            <person name="Varghese N."/>
            <person name="Submissions S."/>
        </authorList>
    </citation>
    <scope>NUCLEOTIDE SEQUENCE [LARGE SCALE GENOMIC DNA]</scope>
    <source>
        <strain evidence="9">JCM 18195</strain>
    </source>
</reference>
<dbReference type="GO" id="GO:0006457">
    <property type="term" value="P:protein folding"/>
    <property type="evidence" value="ECO:0007669"/>
    <property type="project" value="InterPro"/>
</dbReference>
<dbReference type="GO" id="GO:0016151">
    <property type="term" value="F:nickel cation binding"/>
    <property type="evidence" value="ECO:0007669"/>
    <property type="project" value="UniProtKB-UniRule"/>
</dbReference>
<dbReference type="RefSeq" id="WP_092433657.1">
    <property type="nucleotide sequence ID" value="NZ_FOXM01000015.1"/>
</dbReference>
<dbReference type="Pfam" id="PF05194">
    <property type="entry name" value="UreE_C"/>
    <property type="match status" value="1"/>
</dbReference>
<dbReference type="InterPro" id="IPR007864">
    <property type="entry name" value="UreE_C_dom"/>
</dbReference>
<dbReference type="Pfam" id="PF02814">
    <property type="entry name" value="UreE_N"/>
    <property type="match status" value="1"/>
</dbReference>
<dbReference type="OrthoDB" id="5421304at2"/>
<dbReference type="Gene3D" id="2.60.260.20">
    <property type="entry name" value="Urease metallochaperone UreE, N-terminal domain"/>
    <property type="match status" value="1"/>
</dbReference>
<gene>
    <name evidence="5" type="primary">ureE</name>
    <name evidence="8" type="ORF">SAMN05216229_11577</name>
</gene>
<dbReference type="Gene3D" id="3.30.70.790">
    <property type="entry name" value="UreE, C-terminal domain"/>
    <property type="match status" value="1"/>
</dbReference>
<keyword evidence="9" id="KW-1185">Reference proteome</keyword>
<keyword evidence="2 5" id="KW-0963">Cytoplasm</keyword>
<proteinExistence type="inferred from homology"/>
<dbReference type="HAMAP" id="MF_00822">
    <property type="entry name" value="UreE"/>
    <property type="match status" value="1"/>
</dbReference>
<feature type="region of interest" description="Disordered" evidence="6">
    <location>
        <begin position="137"/>
        <end position="169"/>
    </location>
</feature>
<accession>A0A1I5X7W1</accession>
<comment type="function">
    <text evidence="5">Involved in urease metallocenter assembly. Binds nickel. Probably functions as a nickel donor during metallocenter assembly.</text>
</comment>
<dbReference type="GO" id="GO:0065003">
    <property type="term" value="P:protein-containing complex assembly"/>
    <property type="evidence" value="ECO:0007669"/>
    <property type="project" value="InterPro"/>
</dbReference>
<keyword evidence="3 5" id="KW-0533">Nickel</keyword>
<dbReference type="GO" id="GO:0019627">
    <property type="term" value="P:urea metabolic process"/>
    <property type="evidence" value="ECO:0007669"/>
    <property type="project" value="InterPro"/>
</dbReference>
<name>A0A1I5X7W1_9GAMM</name>
<evidence type="ECO:0000256" key="6">
    <source>
        <dbReference type="SAM" id="MobiDB-lite"/>
    </source>
</evidence>
<dbReference type="PIRSF" id="PIRSF036402">
    <property type="entry name" value="Ureas_acces_UreE"/>
    <property type="match status" value="1"/>
</dbReference>
<evidence type="ECO:0000256" key="3">
    <source>
        <dbReference type="ARBA" id="ARBA00022596"/>
    </source>
</evidence>
<dbReference type="InterPro" id="IPR036118">
    <property type="entry name" value="UreE_N_sf"/>
</dbReference>
<dbReference type="GO" id="GO:0005737">
    <property type="term" value="C:cytoplasm"/>
    <property type="evidence" value="ECO:0007669"/>
    <property type="project" value="UniProtKB-SubCell"/>
</dbReference>
<sequence length="169" mass="18494">MLMLTRRVSEAATVSATATLDLDTRIKSRVRIRLDDGREAGLLLERGQLIRGGELLADEAGAEVVRVLAAPEQVSTVRCADPLLLARACYHLGNRHVPLQIEAGLARYQHDHVLDDMVRGLGLEVVIEQAPFEPEAGAYQSAPHGHGHSHSHSHGHDHPFVRAPGHHHH</sequence>
<evidence type="ECO:0000256" key="1">
    <source>
        <dbReference type="ARBA" id="ARBA00004496"/>
    </source>
</evidence>
<dbReference type="EMBL" id="FOXM01000015">
    <property type="protein sequence ID" value="SFQ28028.1"/>
    <property type="molecule type" value="Genomic_DNA"/>
</dbReference>
<protein>
    <recommendedName>
        <fullName evidence="5">Urease accessory protein UreE</fullName>
    </recommendedName>
</protein>
<keyword evidence="4 5" id="KW-0143">Chaperone</keyword>
<dbReference type="GO" id="GO:0051082">
    <property type="term" value="F:unfolded protein binding"/>
    <property type="evidence" value="ECO:0007669"/>
    <property type="project" value="UniProtKB-UniRule"/>
</dbReference>
<evidence type="ECO:0000313" key="8">
    <source>
        <dbReference type="EMBL" id="SFQ28028.1"/>
    </source>
</evidence>
<comment type="subcellular location">
    <subcellularLocation>
        <location evidence="1 5">Cytoplasm</location>
    </subcellularLocation>
</comment>
<dbReference type="InterPro" id="IPR004029">
    <property type="entry name" value="UreE_N"/>
</dbReference>
<evidence type="ECO:0000256" key="5">
    <source>
        <dbReference type="HAMAP-Rule" id="MF_00822"/>
    </source>
</evidence>
<evidence type="ECO:0000259" key="7">
    <source>
        <dbReference type="SMART" id="SM00988"/>
    </source>
</evidence>
<feature type="domain" description="UreE urease accessory N-terminal" evidence="7">
    <location>
        <begin position="1"/>
        <end position="64"/>
    </location>
</feature>
<dbReference type="InterPro" id="IPR012406">
    <property type="entry name" value="UreE"/>
</dbReference>
<dbReference type="NCBIfam" id="NF009751">
    <property type="entry name" value="PRK13261.1-1"/>
    <property type="match status" value="1"/>
</dbReference>
<dbReference type="Proteomes" id="UP000243084">
    <property type="component" value="Unassembled WGS sequence"/>
</dbReference>
<dbReference type="AlphaFoldDB" id="A0A1I5X7W1"/>
<evidence type="ECO:0000313" key="9">
    <source>
        <dbReference type="Proteomes" id="UP000243084"/>
    </source>
</evidence>
<evidence type="ECO:0000256" key="2">
    <source>
        <dbReference type="ARBA" id="ARBA00022490"/>
    </source>
</evidence>
<dbReference type="SUPFAM" id="SSF69737">
    <property type="entry name" value="Urease metallochaperone UreE, C-terminal domain"/>
    <property type="match status" value="1"/>
</dbReference>
<dbReference type="SUPFAM" id="SSF69287">
    <property type="entry name" value="Urease metallochaperone UreE, N-terminal domain"/>
    <property type="match status" value="1"/>
</dbReference>
<comment type="similarity">
    <text evidence="5">Belongs to the UreE family.</text>
</comment>
<dbReference type="CDD" id="cd00571">
    <property type="entry name" value="UreE"/>
    <property type="match status" value="1"/>
</dbReference>
<organism evidence="8 9">
    <name type="scientific">Geopseudomonas sagittaria</name>
    <dbReference type="NCBI Taxonomy" id="1135990"/>
    <lineage>
        <taxon>Bacteria</taxon>
        <taxon>Pseudomonadati</taxon>
        <taxon>Pseudomonadota</taxon>
        <taxon>Gammaproteobacteria</taxon>
        <taxon>Pseudomonadales</taxon>
        <taxon>Pseudomonadaceae</taxon>
        <taxon>Geopseudomonas</taxon>
    </lineage>
</organism>